<keyword evidence="2" id="KW-1185">Reference proteome</keyword>
<gene>
    <name evidence="1" type="ORF">N24_2971</name>
</gene>
<dbReference type="AlphaFoldDB" id="A0A169S758"/>
<protein>
    <submittedName>
        <fullName evidence="1">Uncharacterized protein</fullName>
    </submittedName>
</protein>
<organism evidence="1 2">
    <name type="scientific">Corynebacterium suranareeae</name>
    <dbReference type="NCBI Taxonomy" id="2506452"/>
    <lineage>
        <taxon>Bacteria</taxon>
        <taxon>Bacillati</taxon>
        <taxon>Actinomycetota</taxon>
        <taxon>Actinomycetes</taxon>
        <taxon>Mycobacteriales</taxon>
        <taxon>Corynebacteriaceae</taxon>
        <taxon>Corynebacterium</taxon>
    </lineage>
</organism>
<name>A0A169S758_9CORY</name>
<dbReference type="KEGG" id="csur:N24_2971"/>
<proteinExistence type="predicted"/>
<sequence>MESIGGFKFRESVEGDLRGRSFPDGSLLGWGWFGRLRAILSVVNFGADGVEVKPESLLIKYSPQTGPRSFKSVKNLHFEGCPARILTTKHKNPLVCGGYSHIYSLSACRALR</sequence>
<evidence type="ECO:0000313" key="2">
    <source>
        <dbReference type="Proteomes" id="UP000218244"/>
    </source>
</evidence>
<dbReference type="Proteomes" id="UP000218244">
    <property type="component" value="Chromosome"/>
</dbReference>
<dbReference type="EMBL" id="AP017369">
    <property type="protein sequence ID" value="BAU97233.1"/>
    <property type="molecule type" value="Genomic_DNA"/>
</dbReference>
<accession>A0A169S758</accession>
<evidence type="ECO:0000313" key="1">
    <source>
        <dbReference type="EMBL" id="BAU97233.1"/>
    </source>
</evidence>
<reference evidence="1 2" key="1">
    <citation type="submission" date="2016-02" db="EMBL/GenBank/DDBJ databases">
        <title>Corynebacterium glutamicum N24 whole genome sequencing project.</title>
        <authorList>
            <person name="Matsutani M."/>
            <person name="Nangtapong N."/>
            <person name="Yakushi T."/>
            <person name="Matsushita K."/>
        </authorList>
    </citation>
    <scope>NUCLEOTIDE SEQUENCE [LARGE SCALE GENOMIC DNA]</scope>
    <source>
        <strain evidence="1 2">N24</strain>
    </source>
</reference>